<dbReference type="InterPro" id="IPR015931">
    <property type="entry name" value="Acnase/IPM_dHydase_lsu_aba_1/3"/>
</dbReference>
<sequence length="747" mass="83347">MKVFDHGVCWENGDLKKTSDTDTIKSGRKKTMSYKILNNHNKSKDETHLKLKFDYLTSHDITYVNIIQTARASGLKRFSIPYVLTNCHNSLNATGGTINEDDHVFALSAAKKYGGICVPAHQAVIHQYMREEMAGGGKMILGSDSHTRYGALGTMAIGEGGGELVKQLLGYTYDIDYPEVVAVVLRGKPKDFVGPMDVALTIIKEVFENKFVKNSIMEFIGDGIDNLSVEFRNGIDVMSTETTCLSTIWQTDDKVKKYLEDHGRKDDYLYMEPEEKAYYDRALEINLDEIKPMIAVPFHPSNVYSIEEFKENTEDIIQLIEKNAKEIYSSSNLEINLKKSINERGQLEVDQAVVAGCAGGSFENIAAVRDILNGKFVGSKGLTMSVYPASQPIYLDLVNKGIVSDLMKSGVTMRSAFCGPCFGAGDVPQNGGFSIRHTTRNFPNREGSKPSEGQLSYVALMDSKSIAATVVNEGVLSSAESLDFSFEEREHIYDNSSYKARVFNGFGKEDPSSELILGPNIKDWPEFQPLKRDLLVKIASFITDDVTTTDELIPSGETSSYRSNPFKLAEFTLSRKDPGYVERAKKIAETLNNKESQDFIELLEKLDFFEKNVSIKYDIDFKSLTYGSGIYANRPGDGSAREQAASSQRVLGGVANFALDYATKRYRSNLINWGIIPFIVKEIPEMNIGDYVYVPDILKAIKNNKKSIEAYIISNKVKRIILGVGNLTEVEKEILKKGSLINYYNDN</sequence>
<dbReference type="Proteomes" id="UP000288812">
    <property type="component" value="Unassembled WGS sequence"/>
</dbReference>
<dbReference type="Gene3D" id="3.20.19.10">
    <property type="entry name" value="Aconitase, domain 4"/>
    <property type="match status" value="1"/>
</dbReference>
<accession>A0A437S6Q4</accession>
<dbReference type="PRINTS" id="PR00415">
    <property type="entry name" value="ACONITASE"/>
</dbReference>
<dbReference type="InterPro" id="IPR001030">
    <property type="entry name" value="Acoase/IPM_deHydtase_lsu_aba"/>
</dbReference>
<dbReference type="GO" id="GO:0051539">
    <property type="term" value="F:4 iron, 4 sulfur cluster binding"/>
    <property type="evidence" value="ECO:0007669"/>
    <property type="project" value="TreeGrafter"/>
</dbReference>
<keyword evidence="8" id="KW-1185">Reference proteome</keyword>
<keyword evidence="5" id="KW-0411">Iron-sulfur</keyword>
<keyword evidence="4" id="KW-0408">Iron</keyword>
<dbReference type="GO" id="GO:0006099">
    <property type="term" value="P:tricarboxylic acid cycle"/>
    <property type="evidence" value="ECO:0007669"/>
    <property type="project" value="TreeGrafter"/>
</dbReference>
<evidence type="ECO:0000256" key="4">
    <source>
        <dbReference type="ARBA" id="ARBA00023004"/>
    </source>
</evidence>
<dbReference type="RefSeq" id="WP_127724575.1">
    <property type="nucleotide sequence ID" value="NZ_RLIH01000007.1"/>
</dbReference>
<dbReference type="GO" id="GO:0005829">
    <property type="term" value="C:cytosol"/>
    <property type="evidence" value="ECO:0007669"/>
    <property type="project" value="TreeGrafter"/>
</dbReference>
<dbReference type="EMBL" id="RLIH01000007">
    <property type="protein sequence ID" value="RVU54709.1"/>
    <property type="molecule type" value="Genomic_DNA"/>
</dbReference>
<evidence type="ECO:0000256" key="3">
    <source>
        <dbReference type="ARBA" id="ARBA00022723"/>
    </source>
</evidence>
<dbReference type="SUPFAM" id="SSF53732">
    <property type="entry name" value="Aconitase iron-sulfur domain"/>
    <property type="match status" value="1"/>
</dbReference>
<dbReference type="PANTHER" id="PTHR43160">
    <property type="entry name" value="ACONITATE HYDRATASE B"/>
    <property type="match status" value="1"/>
</dbReference>
<dbReference type="Gene3D" id="3.30.499.10">
    <property type="entry name" value="Aconitase, domain 3"/>
    <property type="match status" value="2"/>
</dbReference>
<feature type="domain" description="Aconitase/3-isopropylmalate dehydratase large subunit alpha/beta/alpha" evidence="6">
    <location>
        <begin position="35"/>
        <end position="466"/>
    </location>
</feature>
<comment type="similarity">
    <text evidence="2">Belongs to the aconitase/IPM isomerase family.</text>
</comment>
<gene>
    <name evidence="7" type="ORF">EF514_06290</name>
</gene>
<evidence type="ECO:0000256" key="1">
    <source>
        <dbReference type="ARBA" id="ARBA00001966"/>
    </source>
</evidence>
<dbReference type="SUPFAM" id="SSF52016">
    <property type="entry name" value="LeuD/IlvD-like"/>
    <property type="match status" value="1"/>
</dbReference>
<comment type="caution">
    <text evidence="7">The sequence shown here is derived from an EMBL/GenBank/DDBJ whole genome shotgun (WGS) entry which is preliminary data.</text>
</comment>
<evidence type="ECO:0000256" key="5">
    <source>
        <dbReference type="ARBA" id="ARBA00023014"/>
    </source>
</evidence>
<keyword evidence="3" id="KW-0479">Metal-binding</keyword>
<reference evidence="7 8" key="1">
    <citation type="submission" date="2018-11" db="EMBL/GenBank/DDBJ databases">
        <title>Genome sequencing and assembly of Anaerosphaera sp. nov., GS7-6-2.</title>
        <authorList>
            <person name="Rettenmaier R."/>
            <person name="Liebl W."/>
            <person name="Zverlov V."/>
        </authorList>
    </citation>
    <scope>NUCLEOTIDE SEQUENCE [LARGE SCALE GENOMIC DNA]</scope>
    <source>
        <strain evidence="7 8">GS7-6-2</strain>
    </source>
</reference>
<dbReference type="InterPro" id="IPR050926">
    <property type="entry name" value="Aconitase/IPM_isomerase"/>
</dbReference>
<evidence type="ECO:0000259" key="6">
    <source>
        <dbReference type="Pfam" id="PF00330"/>
    </source>
</evidence>
<dbReference type="OrthoDB" id="9764318at2"/>
<dbReference type="GO" id="GO:0046872">
    <property type="term" value="F:metal ion binding"/>
    <property type="evidence" value="ECO:0007669"/>
    <property type="project" value="UniProtKB-KW"/>
</dbReference>
<dbReference type="InterPro" id="IPR015932">
    <property type="entry name" value="Aconitase_dom2"/>
</dbReference>
<organism evidence="7 8">
    <name type="scientific">Anaerosphaera multitolerans</name>
    <dbReference type="NCBI Taxonomy" id="2487351"/>
    <lineage>
        <taxon>Bacteria</taxon>
        <taxon>Bacillati</taxon>
        <taxon>Bacillota</taxon>
        <taxon>Tissierellia</taxon>
        <taxon>Tissierellales</taxon>
        <taxon>Peptoniphilaceae</taxon>
        <taxon>Anaerosphaera</taxon>
    </lineage>
</organism>
<dbReference type="AlphaFoldDB" id="A0A437S6Q4"/>
<evidence type="ECO:0000313" key="7">
    <source>
        <dbReference type="EMBL" id="RVU54709.1"/>
    </source>
</evidence>
<proteinExistence type="inferred from homology"/>
<dbReference type="NCBIfam" id="NF008503">
    <property type="entry name" value="PRK11413.1"/>
    <property type="match status" value="1"/>
</dbReference>
<dbReference type="PANTHER" id="PTHR43160:SF3">
    <property type="entry name" value="ACONITATE HYDRATASE, MITOCHONDRIAL"/>
    <property type="match status" value="1"/>
</dbReference>
<dbReference type="InterPro" id="IPR015928">
    <property type="entry name" value="Aconitase/3IPM_dehydase_swvl"/>
</dbReference>
<comment type="cofactor">
    <cofactor evidence="1">
        <name>[4Fe-4S] cluster</name>
        <dbReference type="ChEBI" id="CHEBI:49883"/>
    </cofactor>
</comment>
<dbReference type="Gene3D" id="3.40.1060.10">
    <property type="entry name" value="Aconitase, Domain 2"/>
    <property type="match status" value="1"/>
</dbReference>
<evidence type="ECO:0000313" key="8">
    <source>
        <dbReference type="Proteomes" id="UP000288812"/>
    </source>
</evidence>
<protein>
    <submittedName>
        <fullName evidence="7">Hydratase</fullName>
    </submittedName>
</protein>
<dbReference type="Pfam" id="PF00330">
    <property type="entry name" value="Aconitase"/>
    <property type="match status" value="1"/>
</dbReference>
<name>A0A437S6Q4_9FIRM</name>
<dbReference type="InterPro" id="IPR036008">
    <property type="entry name" value="Aconitase_4Fe-4S_dom"/>
</dbReference>
<dbReference type="GO" id="GO:0003994">
    <property type="term" value="F:aconitate hydratase activity"/>
    <property type="evidence" value="ECO:0007669"/>
    <property type="project" value="TreeGrafter"/>
</dbReference>
<evidence type="ECO:0000256" key="2">
    <source>
        <dbReference type="ARBA" id="ARBA00007185"/>
    </source>
</evidence>